<gene>
    <name evidence="2" type="ORF">PHACADRAFT_155296</name>
</gene>
<sequence>MAFTGSSPLATTYSDSISPEVAVTIEAFAEAIRPAINYALLFTIFASMLIPILITLLWFSTPTTRRQPIFILNVASILVGIGIAMFDSHTLKLFGVSNPTIQMSGSTSTAFIVILLLSPWVAELVLVFRLAIVFPPRRTPLSKLAAVSAFPVVVKCARLGCLASFWKVFVRETTQYSGALTETENIGWQQFPYIRATCLLQLFDDA</sequence>
<keyword evidence="1" id="KW-0472">Membrane</keyword>
<evidence type="ECO:0000256" key="1">
    <source>
        <dbReference type="SAM" id="Phobius"/>
    </source>
</evidence>
<dbReference type="Gene3D" id="1.10.287.920">
    <property type="entry name" value="Pheromone alpha factor receptor"/>
    <property type="match status" value="1"/>
</dbReference>
<dbReference type="Proteomes" id="UP000008370">
    <property type="component" value="Unassembled WGS sequence"/>
</dbReference>
<dbReference type="AlphaFoldDB" id="K5UFA3"/>
<name>K5UFA3_PHACS</name>
<reference evidence="2 3" key="1">
    <citation type="journal article" date="2012" name="BMC Genomics">
        <title>Comparative genomics of the white-rot fungi, Phanerochaete carnosa and P. chrysosporium, to elucidate the genetic basis of the distinct wood types they colonize.</title>
        <authorList>
            <person name="Suzuki H."/>
            <person name="MacDonald J."/>
            <person name="Syed K."/>
            <person name="Salamov A."/>
            <person name="Hori C."/>
            <person name="Aerts A."/>
            <person name="Henrissat B."/>
            <person name="Wiebenga A."/>
            <person name="vanKuyk P.A."/>
            <person name="Barry K."/>
            <person name="Lindquist E."/>
            <person name="LaButti K."/>
            <person name="Lapidus A."/>
            <person name="Lucas S."/>
            <person name="Coutinho P."/>
            <person name="Gong Y."/>
            <person name="Samejima M."/>
            <person name="Mahadevan R."/>
            <person name="Abou-Zaid M."/>
            <person name="de Vries R.P."/>
            <person name="Igarashi K."/>
            <person name="Yadav J.S."/>
            <person name="Grigoriev I.V."/>
            <person name="Master E.R."/>
        </authorList>
    </citation>
    <scope>NUCLEOTIDE SEQUENCE [LARGE SCALE GENOMIC DNA]</scope>
    <source>
        <strain evidence="2 3">HHB-10118-sp</strain>
    </source>
</reference>
<dbReference type="GeneID" id="18909013"/>
<feature type="transmembrane region" description="Helical" evidence="1">
    <location>
        <begin position="70"/>
        <end position="89"/>
    </location>
</feature>
<keyword evidence="1" id="KW-0812">Transmembrane</keyword>
<dbReference type="InParanoid" id="K5UFA3"/>
<dbReference type="EMBL" id="JH931394">
    <property type="protein sequence ID" value="EKM48131.1"/>
    <property type="molecule type" value="Genomic_DNA"/>
</dbReference>
<protein>
    <submittedName>
        <fullName evidence="2">Uncharacterized protein</fullName>
    </submittedName>
</protein>
<feature type="transmembrane region" description="Helical" evidence="1">
    <location>
        <begin position="109"/>
        <end position="132"/>
    </location>
</feature>
<feature type="transmembrane region" description="Helical" evidence="1">
    <location>
        <begin position="38"/>
        <end position="58"/>
    </location>
</feature>
<evidence type="ECO:0000313" key="3">
    <source>
        <dbReference type="Proteomes" id="UP000008370"/>
    </source>
</evidence>
<dbReference type="HOGENOM" id="CLU_099534_0_0_1"/>
<proteinExistence type="predicted"/>
<keyword evidence="3" id="KW-1185">Reference proteome</keyword>
<dbReference type="KEGG" id="pco:PHACADRAFT_155296"/>
<keyword evidence="1" id="KW-1133">Transmembrane helix</keyword>
<dbReference type="InterPro" id="IPR027458">
    <property type="entry name" value="STE2_TM1-TM2_sf"/>
</dbReference>
<dbReference type="OrthoDB" id="2751582at2759"/>
<accession>K5UFA3</accession>
<dbReference type="RefSeq" id="XP_007403317.1">
    <property type="nucleotide sequence ID" value="XM_007403255.1"/>
</dbReference>
<organism evidence="2 3">
    <name type="scientific">Phanerochaete carnosa (strain HHB-10118-sp)</name>
    <name type="common">White-rot fungus</name>
    <name type="synonym">Peniophora carnosa</name>
    <dbReference type="NCBI Taxonomy" id="650164"/>
    <lineage>
        <taxon>Eukaryota</taxon>
        <taxon>Fungi</taxon>
        <taxon>Dikarya</taxon>
        <taxon>Basidiomycota</taxon>
        <taxon>Agaricomycotina</taxon>
        <taxon>Agaricomycetes</taxon>
        <taxon>Polyporales</taxon>
        <taxon>Phanerochaetaceae</taxon>
        <taxon>Phanerochaete</taxon>
    </lineage>
</organism>
<evidence type="ECO:0000313" key="2">
    <source>
        <dbReference type="EMBL" id="EKM48131.1"/>
    </source>
</evidence>